<name>H5SIV3_9BACT</name>
<dbReference type="PANTHER" id="PTHR45947:SF3">
    <property type="entry name" value="SULFOQUINOVOSYL TRANSFERASE SQD2"/>
    <property type="match status" value="1"/>
</dbReference>
<keyword evidence="1" id="KW-0808">Transferase</keyword>
<dbReference type="GO" id="GO:0016757">
    <property type="term" value="F:glycosyltransferase activity"/>
    <property type="evidence" value="ECO:0007669"/>
    <property type="project" value="TreeGrafter"/>
</dbReference>
<dbReference type="AlphaFoldDB" id="H5SIV3"/>
<dbReference type="InterPro" id="IPR050194">
    <property type="entry name" value="Glycosyltransferase_grp1"/>
</dbReference>
<protein>
    <submittedName>
        <fullName evidence="1">Glycosyl transferase family 1</fullName>
    </submittedName>
</protein>
<evidence type="ECO:0000313" key="1">
    <source>
        <dbReference type="EMBL" id="BAL56089.1"/>
    </source>
</evidence>
<organism evidence="1">
    <name type="scientific">uncultured Acidobacteriota bacterium</name>
    <dbReference type="NCBI Taxonomy" id="171953"/>
    <lineage>
        <taxon>Bacteria</taxon>
        <taxon>Pseudomonadati</taxon>
        <taxon>Acidobacteriota</taxon>
        <taxon>environmental samples</taxon>
    </lineage>
</organism>
<dbReference type="EMBL" id="AP011737">
    <property type="protein sequence ID" value="BAL56089.1"/>
    <property type="molecule type" value="Genomic_DNA"/>
</dbReference>
<reference evidence="1" key="2">
    <citation type="journal article" date="2012" name="PLoS ONE">
        <title>A Deeply Branching Thermophilic Bacterium with an Ancient Acetyl-CoA Pathway Dominates a Subsurface Ecosystem.</title>
        <authorList>
            <person name="Takami H."/>
            <person name="Noguchi H."/>
            <person name="Takaki Y."/>
            <person name="Uchiyama I."/>
            <person name="Toyoda A."/>
            <person name="Nishi S."/>
            <person name="Chee G.-J."/>
            <person name="Arai W."/>
            <person name="Nunoura T."/>
            <person name="Itoh T."/>
            <person name="Hattori M."/>
            <person name="Takai K."/>
        </authorList>
    </citation>
    <scope>NUCLEOTIDE SEQUENCE</scope>
</reference>
<accession>H5SIV3</accession>
<dbReference type="Gene3D" id="3.40.50.2000">
    <property type="entry name" value="Glycogen Phosphorylase B"/>
    <property type="match status" value="2"/>
</dbReference>
<sequence>MSSVLTHTRARGLRKTRSARERAGTALTFLVNGDADGAAAERARQFAARLAAEYRVHLLYRGRRKVRAALRFVWALLRGRPQLVYVVDMAASGVLAALAYKALSGARVVIDTGDVISALARALGRGWVGRWLTELLERLSLRHADLLIVRGSGHREWLQQRGITRVAVVPDGVDTRVFRPRDATALRRRLGVEGQFVVGVVGSLRWSRTLGFCYGWELIEALARVADLPIVGVIVGDGSGLPRLKEQARARGVHDRVHFVGRVPFDRLPEYISLMDVCLSTQTNDLVGEVRTTGKLPLYLACGRFVLASRVGEAARILPEGMLIPYEGREPYAAALAERLRWLVQNPRVLELGRENVALARQHFEYDVLVARVRPILDRLLGEA</sequence>
<proteinExistence type="predicted"/>
<dbReference type="Pfam" id="PF13692">
    <property type="entry name" value="Glyco_trans_1_4"/>
    <property type="match status" value="1"/>
</dbReference>
<reference evidence="1" key="1">
    <citation type="journal article" date="2005" name="Environ. Microbiol.">
        <title>Genetic and functional properties of uncultivated thermophilic crenarchaeotes from a subsurface gold mine as revealed by analysis of genome fragments.</title>
        <authorList>
            <person name="Nunoura T."/>
            <person name="Hirayama H."/>
            <person name="Takami H."/>
            <person name="Oida H."/>
            <person name="Nishi S."/>
            <person name="Shimamura S."/>
            <person name="Suzuki Y."/>
            <person name="Inagaki F."/>
            <person name="Takai K."/>
            <person name="Nealson K.H."/>
            <person name="Horikoshi K."/>
        </authorList>
    </citation>
    <scope>NUCLEOTIDE SEQUENCE</scope>
</reference>
<dbReference type="PANTHER" id="PTHR45947">
    <property type="entry name" value="SULFOQUINOVOSYL TRANSFERASE SQD2"/>
    <property type="match status" value="1"/>
</dbReference>
<dbReference type="SUPFAM" id="SSF53756">
    <property type="entry name" value="UDP-Glycosyltransferase/glycogen phosphorylase"/>
    <property type="match status" value="1"/>
</dbReference>
<gene>
    <name evidence="1" type="ORF">HGMM_F34F02C26</name>
</gene>